<keyword evidence="5 10" id="KW-0472">Membrane</keyword>
<feature type="domain" description="Palmitoyltransferase DHHC" evidence="11">
    <location>
        <begin position="111"/>
        <end position="227"/>
    </location>
</feature>
<comment type="domain">
    <text evidence="10">The DHHC domain is required for palmitoyltransferase activity.</text>
</comment>
<evidence type="ECO:0000256" key="6">
    <source>
        <dbReference type="ARBA" id="ARBA00023139"/>
    </source>
</evidence>
<proteinExistence type="inferred from homology"/>
<dbReference type="InterPro" id="IPR001594">
    <property type="entry name" value="Palmitoyltrfase_DHHC"/>
</dbReference>
<dbReference type="InterPro" id="IPR039859">
    <property type="entry name" value="PFA4/ZDH16/20/ERF2-like"/>
</dbReference>
<dbReference type="Proteomes" id="UP000053780">
    <property type="component" value="Unassembled WGS sequence"/>
</dbReference>
<dbReference type="PANTHER" id="PTHR22883">
    <property type="entry name" value="ZINC FINGER DHHC DOMAIN CONTAINING PROTEIN"/>
    <property type="match status" value="1"/>
</dbReference>
<dbReference type="OrthoDB" id="9909019at2759"/>
<dbReference type="GO" id="GO:0005794">
    <property type="term" value="C:Golgi apparatus"/>
    <property type="evidence" value="ECO:0007669"/>
    <property type="project" value="TreeGrafter"/>
</dbReference>
<evidence type="ECO:0000259" key="11">
    <source>
        <dbReference type="Pfam" id="PF01529"/>
    </source>
</evidence>
<evidence type="ECO:0000256" key="5">
    <source>
        <dbReference type="ARBA" id="ARBA00023136"/>
    </source>
</evidence>
<protein>
    <recommendedName>
        <fullName evidence="10">Palmitoyltransferase</fullName>
        <ecNumber evidence="10">2.3.1.225</ecNumber>
    </recommendedName>
</protein>
<comment type="catalytic activity">
    <reaction evidence="9 10">
        <text>L-cysteinyl-[protein] + hexadecanoyl-CoA = S-hexadecanoyl-L-cysteinyl-[protein] + CoA</text>
        <dbReference type="Rhea" id="RHEA:36683"/>
        <dbReference type="Rhea" id="RHEA-COMP:10131"/>
        <dbReference type="Rhea" id="RHEA-COMP:11032"/>
        <dbReference type="ChEBI" id="CHEBI:29950"/>
        <dbReference type="ChEBI" id="CHEBI:57287"/>
        <dbReference type="ChEBI" id="CHEBI:57379"/>
        <dbReference type="ChEBI" id="CHEBI:74151"/>
        <dbReference type="EC" id="2.3.1.225"/>
    </reaction>
</comment>
<keyword evidence="6" id="KW-0564">Palmitate</keyword>
<evidence type="ECO:0000256" key="10">
    <source>
        <dbReference type="RuleBase" id="RU079119"/>
    </source>
</evidence>
<evidence type="ECO:0000313" key="12">
    <source>
        <dbReference type="EMBL" id="EQB61063.1"/>
    </source>
</evidence>
<dbReference type="AlphaFoldDB" id="T0L9F7"/>
<comment type="similarity">
    <text evidence="10">Belongs to the DHHC palmitoyltransferase family.</text>
</comment>
<feature type="transmembrane region" description="Helical" evidence="10">
    <location>
        <begin position="45"/>
        <end position="67"/>
    </location>
</feature>
<dbReference type="EMBL" id="KE647182">
    <property type="protein sequence ID" value="EQB61063.1"/>
    <property type="molecule type" value="Genomic_DNA"/>
</dbReference>
<evidence type="ECO:0000256" key="1">
    <source>
        <dbReference type="ARBA" id="ARBA00004141"/>
    </source>
</evidence>
<sequence length="305" mass="36271">MQFNFYEAFKNLYRLIIFLFYFLIELYEYYALLGLYCLEIKDFDGWSAFVSIFFYQNMTLFKIIYYIQTINSSSINTTNLFPHISHIKRKIPKSINYFIKNDLINSTSRNVKTCDICMTIKPPRAHHCKICEKCFLKYDHHCIFLKSCIGYYNYKYFYQLITLDTFQTIFFIILISLQLKLNIDVGIYSSLIVSLSISSLKLIILICLSFFHTILISRNETTVEWMALNSYLQNKHEFSKIFQEGPISELSDSKNRKILNPYNLNIKNNWIQVFGNNVFEWISPTQTTEINGISFPKNYRSYDDI</sequence>
<reference evidence="12 13" key="1">
    <citation type="journal article" date="2013" name="BMC Genomics">
        <title>Genome sequencing and comparative genomics of honey bee microsporidia, Nosema apis reveal novel insights into host-parasite interactions.</title>
        <authorList>
            <person name="Chen Yp."/>
            <person name="Pettis J.S."/>
            <person name="Zhao Y."/>
            <person name="Liu X."/>
            <person name="Tallon L.J."/>
            <person name="Sadzewicz L.D."/>
            <person name="Li R."/>
            <person name="Zheng H."/>
            <person name="Huang S."/>
            <person name="Zhang X."/>
            <person name="Hamilton M.C."/>
            <person name="Pernal S.F."/>
            <person name="Melathopoulos A.P."/>
            <person name="Yan X."/>
            <person name="Evans J.D."/>
        </authorList>
    </citation>
    <scope>NUCLEOTIDE SEQUENCE [LARGE SCALE GENOMIC DNA]</scope>
    <source>
        <strain evidence="12 13">BRL 01</strain>
    </source>
</reference>
<feature type="transmembrane region" description="Helical" evidence="10">
    <location>
        <begin position="185"/>
        <end position="211"/>
    </location>
</feature>
<evidence type="ECO:0000313" key="13">
    <source>
        <dbReference type="Proteomes" id="UP000053780"/>
    </source>
</evidence>
<evidence type="ECO:0000256" key="9">
    <source>
        <dbReference type="ARBA" id="ARBA00048048"/>
    </source>
</evidence>
<dbReference type="EC" id="2.3.1.225" evidence="10"/>
<dbReference type="GO" id="GO:0006612">
    <property type="term" value="P:protein targeting to membrane"/>
    <property type="evidence" value="ECO:0007669"/>
    <property type="project" value="TreeGrafter"/>
</dbReference>
<evidence type="ECO:0000256" key="3">
    <source>
        <dbReference type="ARBA" id="ARBA00022692"/>
    </source>
</evidence>
<keyword evidence="13" id="KW-1185">Reference proteome</keyword>
<evidence type="ECO:0000256" key="8">
    <source>
        <dbReference type="ARBA" id="ARBA00023315"/>
    </source>
</evidence>
<dbReference type="GO" id="GO:0019706">
    <property type="term" value="F:protein-cysteine S-palmitoyltransferase activity"/>
    <property type="evidence" value="ECO:0007669"/>
    <property type="project" value="UniProtKB-EC"/>
</dbReference>
<dbReference type="GO" id="GO:0005783">
    <property type="term" value="C:endoplasmic reticulum"/>
    <property type="evidence" value="ECO:0007669"/>
    <property type="project" value="TreeGrafter"/>
</dbReference>
<accession>T0L9F7</accession>
<dbReference type="VEuPathDB" id="MicrosporidiaDB:NAPIS_ORF01370"/>
<evidence type="ECO:0000256" key="4">
    <source>
        <dbReference type="ARBA" id="ARBA00022989"/>
    </source>
</evidence>
<evidence type="ECO:0000256" key="2">
    <source>
        <dbReference type="ARBA" id="ARBA00022679"/>
    </source>
</evidence>
<name>T0L9F7_9MICR</name>
<comment type="subcellular location">
    <subcellularLocation>
        <location evidence="1">Membrane</location>
        <topology evidence="1">Multi-pass membrane protein</topology>
    </subcellularLocation>
</comment>
<keyword evidence="2 10" id="KW-0808">Transferase</keyword>
<gene>
    <name evidence="12" type="ORF">NAPIS_ORF01370</name>
</gene>
<dbReference type="Pfam" id="PF01529">
    <property type="entry name" value="DHHC"/>
    <property type="match status" value="1"/>
</dbReference>
<feature type="transmembrane region" description="Helical" evidence="10">
    <location>
        <begin position="12"/>
        <end position="33"/>
    </location>
</feature>
<keyword evidence="8 10" id="KW-0012">Acyltransferase</keyword>
<feature type="transmembrane region" description="Helical" evidence="10">
    <location>
        <begin position="156"/>
        <end position="179"/>
    </location>
</feature>
<keyword evidence="3 10" id="KW-0812">Transmembrane</keyword>
<keyword evidence="7" id="KW-0449">Lipoprotein</keyword>
<dbReference type="GO" id="GO:0016020">
    <property type="term" value="C:membrane"/>
    <property type="evidence" value="ECO:0007669"/>
    <property type="project" value="UniProtKB-SubCell"/>
</dbReference>
<organism evidence="12 13">
    <name type="scientific">Vairimorpha apis BRL 01</name>
    <dbReference type="NCBI Taxonomy" id="1037528"/>
    <lineage>
        <taxon>Eukaryota</taxon>
        <taxon>Fungi</taxon>
        <taxon>Fungi incertae sedis</taxon>
        <taxon>Microsporidia</taxon>
        <taxon>Nosematidae</taxon>
        <taxon>Vairimorpha</taxon>
    </lineage>
</organism>
<evidence type="ECO:0000256" key="7">
    <source>
        <dbReference type="ARBA" id="ARBA00023288"/>
    </source>
</evidence>
<keyword evidence="4 10" id="KW-1133">Transmembrane helix</keyword>
<dbReference type="PROSITE" id="PS50216">
    <property type="entry name" value="DHHC"/>
    <property type="match status" value="1"/>
</dbReference>
<dbReference type="HOGENOM" id="CLU_027721_3_0_1"/>